<keyword evidence="3" id="KW-1185">Reference proteome</keyword>
<dbReference type="Pfam" id="PF04149">
    <property type="entry name" value="DUF397"/>
    <property type="match status" value="2"/>
</dbReference>
<dbReference type="AlphaFoldDB" id="A0A852U5Q6"/>
<organism evidence="2 3">
    <name type="scientific">Spinactinospora alkalitolerans</name>
    <dbReference type="NCBI Taxonomy" id="687207"/>
    <lineage>
        <taxon>Bacteria</taxon>
        <taxon>Bacillati</taxon>
        <taxon>Actinomycetota</taxon>
        <taxon>Actinomycetes</taxon>
        <taxon>Streptosporangiales</taxon>
        <taxon>Nocardiopsidaceae</taxon>
        <taxon>Spinactinospora</taxon>
    </lineage>
</organism>
<proteinExistence type="predicted"/>
<evidence type="ECO:0000313" key="2">
    <source>
        <dbReference type="EMBL" id="NYE49414.1"/>
    </source>
</evidence>
<feature type="domain" description="DUF397" evidence="1">
    <location>
        <begin position="26"/>
        <end position="77"/>
    </location>
</feature>
<dbReference type="RefSeq" id="WP_179645081.1">
    <property type="nucleotide sequence ID" value="NZ_BAAAYY010000029.1"/>
</dbReference>
<accession>A0A852U5Q6</accession>
<evidence type="ECO:0000259" key="1">
    <source>
        <dbReference type="Pfam" id="PF04149"/>
    </source>
</evidence>
<name>A0A852U5Q6_9ACTN</name>
<gene>
    <name evidence="2" type="ORF">HDA32_004534</name>
</gene>
<dbReference type="InterPro" id="IPR007278">
    <property type="entry name" value="DUF397"/>
</dbReference>
<comment type="caution">
    <text evidence="2">The sequence shown here is derived from an EMBL/GenBank/DDBJ whole genome shotgun (WGS) entry which is preliminary data.</text>
</comment>
<sequence>MSPHAPWRKSSYSAGNANCVECASVAWTKSSHSHGNADCVECAPLPTFIALRDSQNPSHGHLSLPAAEWSAFLTAVKEQRL</sequence>
<dbReference type="EMBL" id="JACCCC010000001">
    <property type="protein sequence ID" value="NYE49414.1"/>
    <property type="molecule type" value="Genomic_DNA"/>
</dbReference>
<reference evidence="2 3" key="1">
    <citation type="submission" date="2020-07" db="EMBL/GenBank/DDBJ databases">
        <title>Sequencing the genomes of 1000 actinobacteria strains.</title>
        <authorList>
            <person name="Klenk H.-P."/>
        </authorList>
    </citation>
    <scope>NUCLEOTIDE SEQUENCE [LARGE SCALE GENOMIC DNA]</scope>
    <source>
        <strain evidence="2 3">CXB654</strain>
    </source>
</reference>
<protein>
    <recommendedName>
        <fullName evidence="1">DUF397 domain-containing protein</fullName>
    </recommendedName>
</protein>
<feature type="domain" description="DUF397" evidence="1">
    <location>
        <begin position="5"/>
        <end position="24"/>
    </location>
</feature>
<evidence type="ECO:0000313" key="3">
    <source>
        <dbReference type="Proteomes" id="UP000589036"/>
    </source>
</evidence>
<dbReference type="Proteomes" id="UP000589036">
    <property type="component" value="Unassembled WGS sequence"/>
</dbReference>